<dbReference type="Gene3D" id="3.40.50.1820">
    <property type="entry name" value="alpha/beta hydrolase"/>
    <property type="match status" value="1"/>
</dbReference>
<dbReference type="SUPFAM" id="SSF53474">
    <property type="entry name" value="alpha/beta-Hydrolases"/>
    <property type="match status" value="1"/>
</dbReference>
<comment type="caution">
    <text evidence="1">The sequence shown here is derived from an EMBL/GenBank/DDBJ whole genome shotgun (WGS) entry which is preliminary data.</text>
</comment>
<dbReference type="InterPro" id="IPR029058">
    <property type="entry name" value="AB_hydrolase_fold"/>
</dbReference>
<protein>
    <submittedName>
        <fullName evidence="1">Esterase</fullName>
    </submittedName>
</protein>
<reference evidence="1" key="1">
    <citation type="journal article" date="2018" name="Genome Biol.">
        <title>SKESA: strategic k-mer extension for scrupulous assemblies.</title>
        <authorList>
            <person name="Souvorov A."/>
            <person name="Agarwala R."/>
            <person name="Lipman D.J."/>
        </authorList>
    </citation>
    <scope>NUCLEOTIDE SEQUENCE</scope>
    <source>
        <strain evidence="1">MA.CCC_P4</strain>
    </source>
</reference>
<proteinExistence type="predicted"/>
<dbReference type="AlphaFoldDB" id="A0A744CCW2"/>
<dbReference type="PANTHER" id="PTHR43194">
    <property type="entry name" value="HYDROLASE ALPHA/BETA FOLD FAMILY"/>
    <property type="match status" value="1"/>
</dbReference>
<gene>
    <name evidence="1" type="ORF">G8N70_003151</name>
</gene>
<dbReference type="InterPro" id="IPR050228">
    <property type="entry name" value="Carboxylesterase_BioH"/>
</dbReference>
<dbReference type="EMBL" id="DAAUQJ010000006">
    <property type="protein sequence ID" value="HAF2412813.1"/>
    <property type="molecule type" value="Genomic_DNA"/>
</dbReference>
<sequence>MTKLHLLDFGSFHLGGRTVTLQGLPQKTVCYSDTWVEPVNPNGQYRTGSMYVQYMIPDPVRHLPLIFWPGGGLTGVNFETTPDGRAGWWTYFAQQGFPVYNTDPVERGRSGWSMFPEIYPQEPVFMTLQRAWESFRFALPGSYHSDPALRRALPGTRFPVQAFESFAQQIVPRWTCNQEASTQAYSQLLERTGQACVIAFSSGASQALALAQAHPELFAALVLIEPAGLPTIAAPHRLAGLPILALYGDFLDLHPEWPGIRSRIGDYLSGSAGANLGRVLDLPTLGLRGNSHFLMMDDNHLQIAKIIYDWLREHTQG</sequence>
<dbReference type="PANTHER" id="PTHR43194:SF5">
    <property type="entry name" value="PIMELOYL-[ACYL-CARRIER PROTEIN] METHYL ESTER ESTERASE"/>
    <property type="match status" value="1"/>
</dbReference>
<reference evidence="1" key="2">
    <citation type="submission" date="2020-02" db="EMBL/GenBank/DDBJ databases">
        <authorList>
            <consortium name="NCBI Pathogen Detection Project"/>
        </authorList>
    </citation>
    <scope>NUCLEOTIDE SEQUENCE</scope>
    <source>
        <strain evidence="1">MA.CCC_P4</strain>
    </source>
</reference>
<name>A0A744CCW2_SALER</name>
<organism evidence="1">
    <name type="scientific">Salmonella enterica</name>
    <name type="common">Salmonella choleraesuis</name>
    <dbReference type="NCBI Taxonomy" id="28901"/>
    <lineage>
        <taxon>Bacteria</taxon>
        <taxon>Pseudomonadati</taxon>
        <taxon>Pseudomonadota</taxon>
        <taxon>Gammaproteobacteria</taxon>
        <taxon>Enterobacterales</taxon>
        <taxon>Enterobacteriaceae</taxon>
        <taxon>Salmonella</taxon>
    </lineage>
</organism>
<accession>A0A744CCW2</accession>
<evidence type="ECO:0000313" key="1">
    <source>
        <dbReference type="EMBL" id="HAF2412813.1"/>
    </source>
</evidence>